<name>A0A2D3I4W8_9VIRU</name>
<sequence>MKTRVITTSTMDVEFGFFHGLLSKALLPDEKHQPVIRRLCADDSRNKGEDGCCSFCGRRGTGESNTACLEQLIDVCSFIGTVSSIGTIINSNLSTSCSRLQKTSDSYAALSHSSFLDVVYPSLKKTTEDVLPHSLRAIWNKQLPKLYEKTLQPIEEEDIGYKDYVVSIEDDDNVDDGDQQEQMIIDEESYKTIGEKSTIELIGMYNNNKFGNEFIRIPLRETALHAQSLRYDTEAKFVNHKDSIPLFYENSTCTCKERLIDFSERQLQQLKQDGMDKPTDK</sequence>
<organism evidence="1">
    <name type="scientific">White spot syndrome virus</name>
    <dbReference type="NCBI Taxonomy" id="342409"/>
    <lineage>
        <taxon>Viruses</taxon>
        <taxon>Viruses incertae sedis</taxon>
        <taxon>Naldaviricetes</taxon>
        <taxon>Nimaviridae</taxon>
        <taxon>Whispovirus</taxon>
    </lineage>
</organism>
<dbReference type="Proteomes" id="UP000267516">
    <property type="component" value="Segment"/>
</dbReference>
<reference evidence="1" key="1">
    <citation type="journal article" date="2018" name="Aquaculture">
        <title>Complete genome sequence of a white spot syndrome virus associated with a disease incursion in Australia.</title>
        <authorList>
            <person name="Oakey J."/>
            <person name="Smith C.S."/>
        </authorList>
    </citation>
    <scope>NUCLEOTIDE SEQUENCE [LARGE SCALE GENOMIC DNA]</scope>
    <source>
        <strain evidence="1">WSSV-AU</strain>
    </source>
</reference>
<protein>
    <submittedName>
        <fullName evidence="1">ORF190</fullName>
    </submittedName>
</protein>
<proteinExistence type="predicted"/>
<evidence type="ECO:0000313" key="1">
    <source>
        <dbReference type="EMBL" id="ATU83435.1"/>
    </source>
</evidence>
<dbReference type="EMBL" id="MF768985">
    <property type="protein sequence ID" value="ATU83435.1"/>
    <property type="molecule type" value="Genomic_DNA"/>
</dbReference>
<accession>A0A2D3I4W8</accession>